<dbReference type="RefSeq" id="WP_096205701.1">
    <property type="nucleotide sequence ID" value="NZ_FZMP01000146.1"/>
</dbReference>
<dbReference type="GO" id="GO:0080120">
    <property type="term" value="P:CAAX-box protein maturation"/>
    <property type="evidence" value="ECO:0007669"/>
    <property type="project" value="UniProtKB-ARBA"/>
</dbReference>
<feature type="transmembrane region" description="Helical" evidence="1">
    <location>
        <begin position="204"/>
        <end position="222"/>
    </location>
</feature>
<dbReference type="EMBL" id="FZMP01000146">
    <property type="protein sequence ID" value="SNQ61084.1"/>
    <property type="molecule type" value="Genomic_DNA"/>
</dbReference>
<evidence type="ECO:0000256" key="1">
    <source>
        <dbReference type="SAM" id="Phobius"/>
    </source>
</evidence>
<feature type="domain" description="CAAX prenyl protease 2/Lysostaphin resistance protein A-like" evidence="2">
    <location>
        <begin position="150"/>
        <end position="241"/>
    </location>
</feature>
<keyword evidence="4" id="KW-1185">Reference proteome</keyword>
<keyword evidence="3" id="KW-0645">Protease</keyword>
<feature type="transmembrane region" description="Helical" evidence="1">
    <location>
        <begin position="56"/>
        <end position="75"/>
    </location>
</feature>
<dbReference type="OrthoDB" id="275779at2157"/>
<sequence>MKLKPAVLLPVSAIIIAETFLFLKYTSYGITLHIITLLALSLAASRIRDIEISNLLQVLALLPLFRLLNITMPIFFTRTLYIFPLVYGPIFISIYYVAKNQKFSGREIGVSFEKLHIYFPASVILGMVLGRMEYSTITVESLIPAPTFQNVLVFMVIMLIFTGLSEELLFRSMVQTRLEQAAGSMGGLIIASLLFGAMHSGYGTLYEIIFTTSAGFLIGYLFQRTRSLAFIALTHGMINIFLFGFIPLGLV</sequence>
<reference evidence="4" key="1">
    <citation type="submission" date="2017-06" db="EMBL/GenBank/DDBJ databases">
        <authorList>
            <person name="Cremers G."/>
        </authorList>
    </citation>
    <scope>NUCLEOTIDE SEQUENCE [LARGE SCALE GENOMIC DNA]</scope>
</reference>
<feature type="transmembrane region" description="Helical" evidence="1">
    <location>
        <begin position="181"/>
        <end position="198"/>
    </location>
</feature>
<keyword evidence="1" id="KW-0472">Membrane</keyword>
<keyword evidence="1" id="KW-1133">Transmembrane helix</keyword>
<accession>A0A284VP82</accession>
<dbReference type="Proteomes" id="UP000218615">
    <property type="component" value="Unassembled WGS sequence"/>
</dbReference>
<name>A0A284VP82_9EURY</name>
<organism evidence="3 4">
    <name type="scientific">Candidatus Methanoperedens nitratireducens</name>
    <dbReference type="NCBI Taxonomy" id="1392998"/>
    <lineage>
        <taxon>Archaea</taxon>
        <taxon>Methanobacteriati</taxon>
        <taxon>Methanobacteriota</taxon>
        <taxon>Stenosarchaea group</taxon>
        <taxon>Methanomicrobia</taxon>
        <taxon>Methanosarcinales</taxon>
        <taxon>ANME-2 cluster</taxon>
        <taxon>Candidatus Methanoperedentaceae</taxon>
        <taxon>Candidatus Methanoperedens</taxon>
    </lineage>
</organism>
<dbReference type="GO" id="GO:0006508">
    <property type="term" value="P:proteolysis"/>
    <property type="evidence" value="ECO:0007669"/>
    <property type="project" value="UniProtKB-KW"/>
</dbReference>
<evidence type="ECO:0000313" key="4">
    <source>
        <dbReference type="Proteomes" id="UP000218615"/>
    </source>
</evidence>
<feature type="transmembrane region" description="Helical" evidence="1">
    <location>
        <begin position="110"/>
        <end position="130"/>
    </location>
</feature>
<feature type="transmembrane region" description="Helical" evidence="1">
    <location>
        <begin position="27"/>
        <end position="44"/>
    </location>
</feature>
<dbReference type="InterPro" id="IPR003675">
    <property type="entry name" value="Rce1/LyrA-like_dom"/>
</dbReference>
<feature type="transmembrane region" description="Helical" evidence="1">
    <location>
        <begin position="229"/>
        <end position="250"/>
    </location>
</feature>
<evidence type="ECO:0000313" key="3">
    <source>
        <dbReference type="EMBL" id="SNQ61084.1"/>
    </source>
</evidence>
<feature type="transmembrane region" description="Helical" evidence="1">
    <location>
        <begin position="81"/>
        <end position="98"/>
    </location>
</feature>
<gene>
    <name evidence="3" type="ORF">MNV_230005</name>
</gene>
<dbReference type="AlphaFoldDB" id="A0A284VP82"/>
<proteinExistence type="predicted"/>
<evidence type="ECO:0000259" key="2">
    <source>
        <dbReference type="Pfam" id="PF02517"/>
    </source>
</evidence>
<feature type="transmembrane region" description="Helical" evidence="1">
    <location>
        <begin position="150"/>
        <end position="169"/>
    </location>
</feature>
<keyword evidence="3" id="KW-0378">Hydrolase</keyword>
<keyword evidence="1" id="KW-0812">Transmembrane</keyword>
<protein>
    <submittedName>
        <fullName evidence="3">CAAX amino terminal protease family</fullName>
    </submittedName>
</protein>
<dbReference type="GO" id="GO:0004175">
    <property type="term" value="F:endopeptidase activity"/>
    <property type="evidence" value="ECO:0007669"/>
    <property type="project" value="UniProtKB-ARBA"/>
</dbReference>
<dbReference type="Pfam" id="PF02517">
    <property type="entry name" value="Rce1-like"/>
    <property type="match status" value="1"/>
</dbReference>